<dbReference type="GO" id="GO:0006355">
    <property type="term" value="P:regulation of DNA-templated transcription"/>
    <property type="evidence" value="ECO:0007669"/>
    <property type="project" value="InterPro"/>
</dbReference>
<dbReference type="GO" id="GO:0000993">
    <property type="term" value="F:RNA polymerase II complex binding"/>
    <property type="evidence" value="ECO:0007669"/>
    <property type="project" value="TreeGrafter"/>
</dbReference>
<dbReference type="GO" id="GO:0140673">
    <property type="term" value="P:transcription elongation-coupled chromatin remodeling"/>
    <property type="evidence" value="ECO:0007669"/>
    <property type="project" value="InterPro"/>
</dbReference>
<dbReference type="SMART" id="SM01389">
    <property type="entry name" value="Spt4"/>
    <property type="match status" value="1"/>
</dbReference>
<dbReference type="InterPro" id="IPR029040">
    <property type="entry name" value="RPABC4/Spt4"/>
</dbReference>
<dbReference type="GO" id="GO:0032044">
    <property type="term" value="C:DSIF complex"/>
    <property type="evidence" value="ECO:0007669"/>
    <property type="project" value="TreeGrafter"/>
</dbReference>
<evidence type="ECO:0000256" key="8">
    <source>
        <dbReference type="ARBA" id="ARBA00029869"/>
    </source>
</evidence>
<proteinExistence type="inferred from homology"/>
<keyword evidence="11" id="KW-1185">Reference proteome</keyword>
<accession>A0AAF0EBQ9</accession>
<keyword evidence="10" id="KW-0648">Protein biosynthesis</keyword>
<dbReference type="PANTHER" id="PTHR12882">
    <property type="entry name" value="SUPPRESSOR OF TY 4"/>
    <property type="match status" value="1"/>
</dbReference>
<dbReference type="GO" id="GO:0003746">
    <property type="term" value="F:translation elongation factor activity"/>
    <property type="evidence" value="ECO:0007669"/>
    <property type="project" value="UniProtKB-KW"/>
</dbReference>
<evidence type="ECO:0000256" key="2">
    <source>
        <dbReference type="ARBA" id="ARBA00004584"/>
    </source>
</evidence>
<dbReference type="Pfam" id="PF06093">
    <property type="entry name" value="Spt4"/>
    <property type="match status" value="1"/>
</dbReference>
<dbReference type="InterPro" id="IPR022800">
    <property type="entry name" value="Spt4/RpoE2_Znf"/>
</dbReference>
<evidence type="ECO:0000256" key="7">
    <source>
        <dbReference type="ARBA" id="ARBA00023328"/>
    </source>
</evidence>
<comment type="similarity">
    <text evidence="3">Belongs to the SPT4 family.</text>
</comment>
<evidence type="ECO:0000313" key="10">
    <source>
        <dbReference type="EMBL" id="WFD20101.1"/>
    </source>
</evidence>
<evidence type="ECO:0000256" key="6">
    <source>
        <dbReference type="ARBA" id="ARBA00023242"/>
    </source>
</evidence>
<dbReference type="Proteomes" id="UP001220961">
    <property type="component" value="Chromosome 4"/>
</dbReference>
<organism evidence="10 11">
    <name type="scientific">Malassezia caprae</name>
    <dbReference type="NCBI Taxonomy" id="1381934"/>
    <lineage>
        <taxon>Eukaryota</taxon>
        <taxon>Fungi</taxon>
        <taxon>Dikarya</taxon>
        <taxon>Basidiomycota</taxon>
        <taxon>Ustilaginomycotina</taxon>
        <taxon>Malasseziomycetes</taxon>
        <taxon>Malasseziales</taxon>
        <taxon>Malasseziaceae</taxon>
        <taxon>Malassezia</taxon>
    </lineage>
</organism>
<dbReference type="CDD" id="cd07973">
    <property type="entry name" value="Spt4"/>
    <property type="match status" value="1"/>
</dbReference>
<comment type="subcellular location">
    <subcellularLocation>
        <location evidence="2">Chromosome</location>
        <location evidence="2">Centromere</location>
    </subcellularLocation>
    <subcellularLocation>
        <location evidence="1">Nucleus</location>
    </subcellularLocation>
</comment>
<keyword evidence="5" id="KW-0804">Transcription</keyword>
<dbReference type="InterPro" id="IPR038510">
    <property type="entry name" value="Spt4_sf"/>
</dbReference>
<evidence type="ECO:0000256" key="4">
    <source>
        <dbReference type="ARBA" id="ARBA00020182"/>
    </source>
</evidence>
<dbReference type="Gene3D" id="3.30.40.210">
    <property type="match status" value="1"/>
</dbReference>
<reference evidence="10" key="1">
    <citation type="submission" date="2023-03" db="EMBL/GenBank/DDBJ databases">
        <title>Mating type loci evolution in Malassezia.</title>
        <authorList>
            <person name="Coelho M.A."/>
        </authorList>
    </citation>
    <scope>NUCLEOTIDE SEQUENCE</scope>
    <source>
        <strain evidence="10">CBS 10434</strain>
    </source>
</reference>
<evidence type="ECO:0000256" key="1">
    <source>
        <dbReference type="ARBA" id="ARBA00004123"/>
    </source>
</evidence>
<gene>
    <name evidence="10" type="primary">SPT4</name>
    <name evidence="10" type="ORF">MCAP1_002345</name>
</gene>
<dbReference type="PANTHER" id="PTHR12882:SF1">
    <property type="entry name" value="TRANSCRIPTION ELONGATION FACTOR SPT4"/>
    <property type="match status" value="1"/>
</dbReference>
<evidence type="ECO:0000259" key="9">
    <source>
        <dbReference type="SMART" id="SM01389"/>
    </source>
</evidence>
<sequence>MSTTAKLRACLRCHYAQSAAEFHAKGCPNCQDLLDVRRSRSPQMQGSQERVADFTTSNFDGLICMLHPEESWVAKWQRIEKRMVGLYAVKVVGRLPDGYE</sequence>
<dbReference type="SUPFAM" id="SSF63393">
    <property type="entry name" value="RNA polymerase subunits"/>
    <property type="match status" value="1"/>
</dbReference>
<keyword evidence="10" id="KW-0251">Elongation factor</keyword>
<dbReference type="GO" id="GO:0008270">
    <property type="term" value="F:zinc ion binding"/>
    <property type="evidence" value="ECO:0007669"/>
    <property type="project" value="InterPro"/>
</dbReference>
<dbReference type="EMBL" id="CP119911">
    <property type="protein sequence ID" value="WFD20101.1"/>
    <property type="molecule type" value="Genomic_DNA"/>
</dbReference>
<name>A0AAF0EBQ9_9BASI</name>
<keyword evidence="7" id="KW-0137">Centromere</keyword>
<evidence type="ECO:0000313" key="11">
    <source>
        <dbReference type="Proteomes" id="UP001220961"/>
    </source>
</evidence>
<dbReference type="PIRSF" id="PIRSF025023">
    <property type="entry name" value="Spt4"/>
    <property type="match status" value="1"/>
</dbReference>
<protein>
    <recommendedName>
        <fullName evidence="4">Transcription elongation factor SPT4</fullName>
    </recommendedName>
    <alternativeName>
        <fullName evidence="8">Chromatin elongation factor SPT4</fullName>
    </alternativeName>
</protein>
<dbReference type="AlphaFoldDB" id="A0AAF0EBQ9"/>
<keyword evidence="6" id="KW-0539">Nucleus</keyword>
<evidence type="ECO:0000256" key="5">
    <source>
        <dbReference type="ARBA" id="ARBA00023163"/>
    </source>
</evidence>
<dbReference type="InterPro" id="IPR009287">
    <property type="entry name" value="Spt4"/>
</dbReference>
<evidence type="ECO:0000256" key="3">
    <source>
        <dbReference type="ARBA" id="ARBA00010464"/>
    </source>
</evidence>
<feature type="domain" description="Spt4/RpoE2 zinc finger" evidence="9">
    <location>
        <begin position="7"/>
        <end position="92"/>
    </location>
</feature>
<dbReference type="GO" id="GO:0000775">
    <property type="term" value="C:chromosome, centromeric region"/>
    <property type="evidence" value="ECO:0007669"/>
    <property type="project" value="UniProtKB-SubCell"/>
</dbReference>